<keyword evidence="3" id="KW-1185">Reference proteome</keyword>
<feature type="region of interest" description="Disordered" evidence="1">
    <location>
        <begin position="78"/>
        <end position="125"/>
    </location>
</feature>
<dbReference type="RefSeq" id="WP_189087889.1">
    <property type="nucleotide sequence ID" value="NZ_BMQL01000001.1"/>
</dbReference>
<evidence type="ECO:0000256" key="1">
    <source>
        <dbReference type="SAM" id="MobiDB-lite"/>
    </source>
</evidence>
<name>A0A918BVZ4_9DEIO</name>
<protein>
    <submittedName>
        <fullName evidence="2">Uncharacterized protein</fullName>
    </submittedName>
</protein>
<evidence type="ECO:0000313" key="2">
    <source>
        <dbReference type="EMBL" id="GGQ95542.1"/>
    </source>
</evidence>
<comment type="caution">
    <text evidence="2">The sequence shown here is derived from an EMBL/GenBank/DDBJ whole genome shotgun (WGS) entry which is preliminary data.</text>
</comment>
<organism evidence="2 3">
    <name type="scientific">Deinococcus ruber</name>
    <dbReference type="NCBI Taxonomy" id="1848197"/>
    <lineage>
        <taxon>Bacteria</taxon>
        <taxon>Thermotogati</taxon>
        <taxon>Deinococcota</taxon>
        <taxon>Deinococci</taxon>
        <taxon>Deinococcales</taxon>
        <taxon>Deinococcaceae</taxon>
        <taxon>Deinococcus</taxon>
    </lineage>
</organism>
<dbReference type="AlphaFoldDB" id="A0A918BVZ4"/>
<reference evidence="2" key="1">
    <citation type="journal article" date="2014" name="Int. J. Syst. Evol. Microbiol.">
        <title>Complete genome sequence of Corynebacterium casei LMG S-19264T (=DSM 44701T), isolated from a smear-ripened cheese.</title>
        <authorList>
            <consortium name="US DOE Joint Genome Institute (JGI-PGF)"/>
            <person name="Walter F."/>
            <person name="Albersmeier A."/>
            <person name="Kalinowski J."/>
            <person name="Ruckert C."/>
        </authorList>
    </citation>
    <scope>NUCLEOTIDE SEQUENCE</scope>
    <source>
        <strain evidence="2">JCM 31311</strain>
    </source>
</reference>
<gene>
    <name evidence="2" type="ORF">GCM10008957_05050</name>
</gene>
<feature type="compositionally biased region" description="Basic and acidic residues" evidence="1">
    <location>
        <begin position="89"/>
        <end position="102"/>
    </location>
</feature>
<reference evidence="2" key="2">
    <citation type="submission" date="2020-09" db="EMBL/GenBank/DDBJ databases">
        <authorList>
            <person name="Sun Q."/>
            <person name="Ohkuma M."/>
        </authorList>
    </citation>
    <scope>NUCLEOTIDE SEQUENCE</scope>
    <source>
        <strain evidence="2">JCM 31311</strain>
    </source>
</reference>
<evidence type="ECO:0000313" key="3">
    <source>
        <dbReference type="Proteomes" id="UP000603865"/>
    </source>
</evidence>
<sequence length="125" mass="13597">MAYEADLGNGQTMYLEQQGEQTSIRVHGGGQSQGSGFHTGQWKAQPRLLKVGQELVLELQGASQMYYGLQNGQLHSLDSAPSLDGAEEVALKDVPDGSDKGAMKPMEPMKGMEPMKPMEPMKKMD</sequence>
<feature type="compositionally biased region" description="Low complexity" evidence="1">
    <location>
        <begin position="103"/>
        <end position="115"/>
    </location>
</feature>
<dbReference type="Proteomes" id="UP000603865">
    <property type="component" value="Unassembled WGS sequence"/>
</dbReference>
<accession>A0A918BVZ4</accession>
<dbReference type="EMBL" id="BMQL01000001">
    <property type="protein sequence ID" value="GGQ95542.1"/>
    <property type="molecule type" value="Genomic_DNA"/>
</dbReference>
<proteinExistence type="predicted"/>